<dbReference type="EMBL" id="SBHX01000017">
    <property type="protein sequence ID" value="RWX34199.1"/>
    <property type="molecule type" value="Genomic_DNA"/>
</dbReference>
<keyword evidence="2" id="KW-0560">Oxidoreductase</keyword>
<evidence type="ECO:0000259" key="5">
    <source>
        <dbReference type="Pfam" id="PF01625"/>
    </source>
</evidence>
<sequence length="138" mass="14580">MTIGTIGARFRRGSTSLCLQPSVSPAGSARWPSDSTAPSARLLRAPRADAANKSPVGCGFCRGCFWGSQDVSQHVQGVATASYAGGAEETATYEATETRQTDHAEAVRIIFDLAQITYGDLLRIFSSAAKNPRPSVSE</sequence>
<reference evidence="6 7" key="1">
    <citation type="submission" date="2019-01" db="EMBL/GenBank/DDBJ databases">
        <title>RHIZO-ID as a novel technology for direct rhizobia identification.</title>
        <authorList>
            <person name="De Meyer S.E."/>
        </authorList>
    </citation>
    <scope>NUCLEOTIDE SEQUENCE [LARGE SCALE GENOMIC DNA]</scope>
    <source>
        <strain evidence="6 7">WSM448</strain>
    </source>
</reference>
<gene>
    <name evidence="6" type="ORF">EHI47_07310</name>
</gene>
<evidence type="ECO:0000313" key="6">
    <source>
        <dbReference type="EMBL" id="RWX34199.1"/>
    </source>
</evidence>
<dbReference type="RefSeq" id="WP_128410134.1">
    <property type="nucleotide sequence ID" value="NZ_SBHX01000017.1"/>
</dbReference>
<dbReference type="InterPro" id="IPR002569">
    <property type="entry name" value="Met_Sox_Rdtase_MsrA_dom"/>
</dbReference>
<evidence type="ECO:0000256" key="2">
    <source>
        <dbReference type="ARBA" id="ARBA00023002"/>
    </source>
</evidence>
<comment type="caution">
    <text evidence="6">The sequence shown here is derived from an EMBL/GenBank/DDBJ whole genome shotgun (WGS) entry which is preliminary data.</text>
</comment>
<dbReference type="Proteomes" id="UP000283817">
    <property type="component" value="Unassembled WGS sequence"/>
</dbReference>
<dbReference type="GO" id="GO:0008113">
    <property type="term" value="F:peptide-methionine (S)-S-oxide reductase activity"/>
    <property type="evidence" value="ECO:0007669"/>
    <property type="project" value="UniProtKB-EC"/>
</dbReference>
<dbReference type="PANTHER" id="PTHR43774:SF1">
    <property type="entry name" value="PEPTIDE METHIONINE SULFOXIDE REDUCTASE MSRA 2"/>
    <property type="match status" value="1"/>
</dbReference>
<accession>A0A444I7E4</accession>
<evidence type="ECO:0000313" key="7">
    <source>
        <dbReference type="Proteomes" id="UP000283817"/>
    </source>
</evidence>
<dbReference type="EC" id="1.8.4.11" evidence="1"/>
<protein>
    <recommendedName>
        <fullName evidence="1">peptide-methionine (S)-S-oxide reductase</fullName>
        <ecNumber evidence="1">1.8.4.11</ecNumber>
    </recommendedName>
</protein>
<dbReference type="Pfam" id="PF01625">
    <property type="entry name" value="PMSR"/>
    <property type="match status" value="1"/>
</dbReference>
<dbReference type="InterPro" id="IPR036509">
    <property type="entry name" value="Met_Sox_Rdtase_MsrA_sf"/>
</dbReference>
<evidence type="ECO:0000256" key="3">
    <source>
        <dbReference type="ARBA" id="ARBA00047806"/>
    </source>
</evidence>
<name>A0A444I7E4_RHILE</name>
<evidence type="ECO:0000256" key="4">
    <source>
        <dbReference type="ARBA" id="ARBA00048782"/>
    </source>
</evidence>
<comment type="catalytic activity">
    <reaction evidence="4">
        <text>[thioredoxin]-disulfide + L-methionine + H2O = L-methionine (S)-S-oxide + [thioredoxin]-dithiol</text>
        <dbReference type="Rhea" id="RHEA:19993"/>
        <dbReference type="Rhea" id="RHEA-COMP:10698"/>
        <dbReference type="Rhea" id="RHEA-COMP:10700"/>
        <dbReference type="ChEBI" id="CHEBI:15377"/>
        <dbReference type="ChEBI" id="CHEBI:29950"/>
        <dbReference type="ChEBI" id="CHEBI:50058"/>
        <dbReference type="ChEBI" id="CHEBI:57844"/>
        <dbReference type="ChEBI" id="CHEBI:58772"/>
        <dbReference type="EC" id="1.8.4.11"/>
    </reaction>
</comment>
<proteinExistence type="predicted"/>
<dbReference type="AlphaFoldDB" id="A0A444I7E4"/>
<dbReference type="Gene3D" id="3.30.1060.10">
    <property type="entry name" value="Peptide methionine sulphoxide reductase MsrA"/>
    <property type="match status" value="1"/>
</dbReference>
<dbReference type="SUPFAM" id="SSF55068">
    <property type="entry name" value="Peptide methionine sulfoxide reductase"/>
    <property type="match status" value="1"/>
</dbReference>
<dbReference type="PANTHER" id="PTHR43774">
    <property type="entry name" value="PEPTIDE METHIONINE SULFOXIDE REDUCTASE"/>
    <property type="match status" value="1"/>
</dbReference>
<evidence type="ECO:0000256" key="1">
    <source>
        <dbReference type="ARBA" id="ARBA00012502"/>
    </source>
</evidence>
<feature type="domain" description="Peptide methionine sulphoxide reductase MsrA" evidence="5">
    <location>
        <begin position="60"/>
        <end position="127"/>
    </location>
</feature>
<comment type="catalytic activity">
    <reaction evidence="3">
        <text>L-methionyl-[protein] + [thioredoxin]-disulfide + H2O = L-methionyl-(S)-S-oxide-[protein] + [thioredoxin]-dithiol</text>
        <dbReference type="Rhea" id="RHEA:14217"/>
        <dbReference type="Rhea" id="RHEA-COMP:10698"/>
        <dbReference type="Rhea" id="RHEA-COMP:10700"/>
        <dbReference type="Rhea" id="RHEA-COMP:12313"/>
        <dbReference type="Rhea" id="RHEA-COMP:12315"/>
        <dbReference type="ChEBI" id="CHEBI:15377"/>
        <dbReference type="ChEBI" id="CHEBI:16044"/>
        <dbReference type="ChEBI" id="CHEBI:29950"/>
        <dbReference type="ChEBI" id="CHEBI:44120"/>
        <dbReference type="ChEBI" id="CHEBI:50058"/>
        <dbReference type="EC" id="1.8.4.11"/>
    </reaction>
</comment>
<organism evidence="6 7">
    <name type="scientific">Rhizobium leguminosarum</name>
    <dbReference type="NCBI Taxonomy" id="384"/>
    <lineage>
        <taxon>Bacteria</taxon>
        <taxon>Pseudomonadati</taxon>
        <taxon>Pseudomonadota</taxon>
        <taxon>Alphaproteobacteria</taxon>
        <taxon>Hyphomicrobiales</taxon>
        <taxon>Rhizobiaceae</taxon>
        <taxon>Rhizobium/Agrobacterium group</taxon>
        <taxon>Rhizobium</taxon>
    </lineage>
</organism>